<reference evidence="9" key="4">
    <citation type="submission" date="2016-10" db="EMBL/GenBank/DDBJ databases">
        <authorList>
            <person name="de Groot N.N."/>
        </authorList>
    </citation>
    <scope>NUCLEOTIDE SEQUENCE [LARGE SCALE GENOMIC DNA]</scope>
    <source>
        <strain evidence="9">DSM 16632</strain>
    </source>
</reference>
<dbReference type="EMBL" id="SUTG01000004">
    <property type="protein sequence ID" value="MBE6511828.1"/>
    <property type="molecule type" value="Genomic_DNA"/>
</dbReference>
<dbReference type="PATRIC" id="fig|294671.3.peg.130"/>
<dbReference type="GeneID" id="32049423"/>
<dbReference type="Proteomes" id="UP000066376">
    <property type="component" value="Chromosome"/>
</dbReference>
<dbReference type="Gene3D" id="2.20.28.10">
    <property type="match status" value="1"/>
</dbReference>
<reference evidence="7 10" key="1">
    <citation type="journal article" date="2016" name="Genome Announc.">
        <title>Draft Genome Sequence of the Rumen Methanogen Methanobrevibacter olleyae YLM1.</title>
        <authorList>
            <person name="Kelly W.J."/>
            <person name="Li D."/>
            <person name="Lambie S.C."/>
            <person name="Cox F."/>
            <person name="Attwood G.T."/>
            <person name="Altermann E."/>
            <person name="Leahy S.C."/>
        </authorList>
    </citation>
    <scope>NUCLEOTIDE SEQUENCE [LARGE SCALE GENOMIC DNA]</scope>
    <source>
        <strain evidence="7 10">YLM1</strain>
    </source>
</reference>
<evidence type="ECO:0000259" key="6">
    <source>
        <dbReference type="PROSITE" id="PS50903"/>
    </source>
</evidence>
<dbReference type="STRING" id="294671.YLM1_0129"/>
<dbReference type="PRINTS" id="PR00163">
    <property type="entry name" value="RUBREDOXIN"/>
</dbReference>
<dbReference type="InterPro" id="IPR024935">
    <property type="entry name" value="Rubredoxin_dom"/>
</dbReference>
<evidence type="ECO:0000313" key="7">
    <source>
        <dbReference type="EMBL" id="AMK14689.1"/>
    </source>
</evidence>
<comment type="similarity">
    <text evidence="5">Belongs to the rubredoxin family.</text>
</comment>
<evidence type="ECO:0000256" key="2">
    <source>
        <dbReference type="ARBA" id="ARBA00022723"/>
    </source>
</evidence>
<keyword evidence="10" id="KW-1185">Reference proteome</keyword>
<dbReference type="InterPro" id="IPR024934">
    <property type="entry name" value="Rubredoxin-like_dom"/>
</dbReference>
<keyword evidence="3 5" id="KW-0249">Electron transport</keyword>
<reference evidence="10" key="2">
    <citation type="submission" date="2016-02" db="EMBL/GenBank/DDBJ databases">
        <title>The draft genome sequence of the rumen methanogen Methanobrevibacter olleyae YLM1.</title>
        <authorList>
            <consortium name="New Zealand Agricultural Greenhouse Gas Research Centre/Pastoral Greenhouse Gas Research Consortium"/>
            <person name="Kelly W.J."/>
            <person name="Li D."/>
            <person name="Lambie S.C."/>
            <person name="Attwood G.T."/>
            <person name="Altermann E."/>
            <person name="Leahy S.C."/>
        </authorList>
    </citation>
    <scope>NUCLEOTIDE SEQUENCE [LARGE SCALE GENOMIC DNA]</scope>
    <source>
        <strain evidence="10">YLM1</strain>
    </source>
</reference>
<dbReference type="AlphaFoldDB" id="A0A126QYE6"/>
<evidence type="ECO:0000256" key="5">
    <source>
        <dbReference type="RuleBase" id="RU003820"/>
    </source>
</evidence>
<keyword evidence="4 5" id="KW-0408">Iron</keyword>
<dbReference type="Pfam" id="PF00301">
    <property type="entry name" value="Rubredoxin"/>
    <property type="match status" value="1"/>
</dbReference>
<dbReference type="OrthoDB" id="371635at2157"/>
<protein>
    <recommendedName>
        <fullName evidence="5">Rubredoxin</fullName>
    </recommendedName>
</protein>
<organism evidence="7 10">
    <name type="scientific">Methanobrevibacter olleyae</name>
    <dbReference type="NCBI Taxonomy" id="294671"/>
    <lineage>
        <taxon>Archaea</taxon>
        <taxon>Methanobacteriati</taxon>
        <taxon>Methanobacteriota</taxon>
        <taxon>Methanomada group</taxon>
        <taxon>Methanobacteria</taxon>
        <taxon>Methanobacteriales</taxon>
        <taxon>Methanobacteriaceae</taxon>
        <taxon>Methanobrevibacter</taxon>
    </lineage>
</organism>
<evidence type="ECO:0000256" key="1">
    <source>
        <dbReference type="ARBA" id="ARBA00022448"/>
    </source>
</evidence>
<dbReference type="PROSITE" id="PS50903">
    <property type="entry name" value="RUBREDOXIN_LIKE"/>
    <property type="match status" value="1"/>
</dbReference>
<keyword evidence="1" id="KW-0813">Transport</keyword>
<dbReference type="SUPFAM" id="SSF57802">
    <property type="entry name" value="Rubredoxin-like"/>
    <property type="match status" value="1"/>
</dbReference>
<gene>
    <name evidence="8" type="ORF">E7Z75_01565</name>
    <name evidence="9" type="ORF">SAMN02910297_01199</name>
    <name evidence="7" type="ORF">YLM1_0129</name>
</gene>
<evidence type="ECO:0000256" key="4">
    <source>
        <dbReference type="ARBA" id="ARBA00023004"/>
    </source>
</evidence>
<evidence type="ECO:0000256" key="3">
    <source>
        <dbReference type="ARBA" id="ARBA00022982"/>
    </source>
</evidence>
<dbReference type="GO" id="GO:0005506">
    <property type="term" value="F:iron ion binding"/>
    <property type="evidence" value="ECO:0007669"/>
    <property type="project" value="UniProtKB-UniRule"/>
</dbReference>
<sequence length="53" mass="5989">MVKYVCMHCEYTWDSETGDETYKVPAGPIEDFPDDWVCPQCAAGIEGIITEDE</sequence>
<evidence type="ECO:0000313" key="11">
    <source>
        <dbReference type="Proteomes" id="UP000183442"/>
    </source>
</evidence>
<dbReference type="Proteomes" id="UP000732619">
    <property type="component" value="Unassembled WGS sequence"/>
</dbReference>
<accession>A0A126QYE6</accession>
<keyword evidence="2 5" id="KW-0479">Metal-binding</keyword>
<name>A0A126QYE6_METOL</name>
<evidence type="ECO:0000313" key="10">
    <source>
        <dbReference type="Proteomes" id="UP000066376"/>
    </source>
</evidence>
<reference evidence="8" key="5">
    <citation type="submission" date="2019-04" db="EMBL/GenBank/DDBJ databases">
        <title>Evolution of Biomass-Degrading Anaerobic Consortia Revealed by Metagenomics.</title>
        <authorList>
            <person name="Peng X."/>
        </authorList>
    </citation>
    <scope>NUCLEOTIDE SEQUENCE</scope>
    <source>
        <strain evidence="8">SIG14</strain>
    </source>
</reference>
<evidence type="ECO:0000313" key="9">
    <source>
        <dbReference type="EMBL" id="SFL55281.1"/>
    </source>
</evidence>
<dbReference type="EMBL" id="FOTL01000018">
    <property type="protein sequence ID" value="SFL55281.1"/>
    <property type="molecule type" value="Genomic_DNA"/>
</dbReference>
<dbReference type="EMBL" id="CP014265">
    <property type="protein sequence ID" value="AMK14689.1"/>
    <property type="molecule type" value="Genomic_DNA"/>
</dbReference>
<comment type="cofactor">
    <cofactor evidence="5">
        <name>Fe(3+)</name>
        <dbReference type="ChEBI" id="CHEBI:29034"/>
    </cofactor>
</comment>
<dbReference type="RefSeq" id="WP_074798578.1">
    <property type="nucleotide sequence ID" value="NZ_CP014265.1"/>
</dbReference>
<dbReference type="KEGG" id="mol:YLM1_0129"/>
<dbReference type="Proteomes" id="UP000183442">
    <property type="component" value="Unassembled WGS sequence"/>
</dbReference>
<evidence type="ECO:0000313" key="8">
    <source>
        <dbReference type="EMBL" id="MBE6511828.1"/>
    </source>
</evidence>
<proteinExistence type="inferred from homology"/>
<feature type="domain" description="Rubredoxin-like" evidence="6">
    <location>
        <begin position="1"/>
        <end position="43"/>
    </location>
</feature>
<reference evidence="11" key="3">
    <citation type="submission" date="2016-10" db="EMBL/GenBank/DDBJ databases">
        <authorList>
            <person name="Varghese N."/>
        </authorList>
    </citation>
    <scope>NUCLEOTIDE SEQUENCE [LARGE SCALE GENOMIC DNA]</scope>
    <source>
        <strain evidence="11">DSM 16632</strain>
    </source>
</reference>